<feature type="domain" description="Sm" evidence="10">
    <location>
        <begin position="72"/>
        <end position="141"/>
    </location>
</feature>
<name>A0A8H7PSW7_9FUNG</name>
<dbReference type="CDD" id="cd01729">
    <property type="entry name" value="LSm7"/>
    <property type="match status" value="1"/>
</dbReference>
<dbReference type="GO" id="GO:0097526">
    <property type="term" value="C:spliceosomal tri-snRNP complex"/>
    <property type="evidence" value="ECO:0007669"/>
    <property type="project" value="TreeGrafter"/>
</dbReference>
<evidence type="ECO:0000313" key="11">
    <source>
        <dbReference type="EMBL" id="KAG2179290.1"/>
    </source>
</evidence>
<dbReference type="AlphaFoldDB" id="A0A8H7PSW7"/>
<dbReference type="InterPro" id="IPR044641">
    <property type="entry name" value="Lsm7/SmG-like"/>
</dbReference>
<keyword evidence="7" id="KW-0539">Nucleus</keyword>
<dbReference type="GO" id="GO:0071013">
    <property type="term" value="C:catalytic step 2 spliceosome"/>
    <property type="evidence" value="ECO:0007669"/>
    <property type="project" value="TreeGrafter"/>
</dbReference>
<dbReference type="SMART" id="SM00651">
    <property type="entry name" value="Sm"/>
    <property type="match status" value="1"/>
</dbReference>
<dbReference type="GO" id="GO:0000398">
    <property type="term" value="P:mRNA splicing, via spliceosome"/>
    <property type="evidence" value="ECO:0007669"/>
    <property type="project" value="InterPro"/>
</dbReference>
<dbReference type="InterPro" id="IPR001163">
    <property type="entry name" value="Sm_dom_euk/arc"/>
</dbReference>
<dbReference type="GO" id="GO:0003723">
    <property type="term" value="F:RNA binding"/>
    <property type="evidence" value="ECO:0007669"/>
    <property type="project" value="UniProtKB-KW"/>
</dbReference>
<accession>A0A8H7PSW7</accession>
<comment type="similarity">
    <text evidence="2">Belongs to the snRNP Sm proteins family.</text>
</comment>
<keyword evidence="6" id="KW-0508">mRNA splicing</keyword>
<dbReference type="GO" id="GO:0071004">
    <property type="term" value="C:U2-type prespliceosome"/>
    <property type="evidence" value="ECO:0007669"/>
    <property type="project" value="TreeGrafter"/>
</dbReference>
<dbReference type="GO" id="GO:0005689">
    <property type="term" value="C:U12-type spliceosomal complex"/>
    <property type="evidence" value="ECO:0007669"/>
    <property type="project" value="TreeGrafter"/>
</dbReference>
<evidence type="ECO:0000256" key="3">
    <source>
        <dbReference type="ARBA" id="ARBA00022664"/>
    </source>
</evidence>
<feature type="compositionally biased region" description="Gly residues" evidence="9">
    <location>
        <begin position="19"/>
        <end position="34"/>
    </location>
</feature>
<dbReference type="EMBL" id="JAEPRA010000010">
    <property type="protein sequence ID" value="KAG2179290.1"/>
    <property type="molecule type" value="Genomic_DNA"/>
</dbReference>
<keyword evidence="5" id="KW-0694">RNA-binding</keyword>
<feature type="region of interest" description="Disordered" evidence="9">
    <location>
        <begin position="1"/>
        <end position="50"/>
    </location>
</feature>
<evidence type="ECO:0000256" key="6">
    <source>
        <dbReference type="ARBA" id="ARBA00023187"/>
    </source>
</evidence>
<comment type="subcellular location">
    <subcellularLocation>
        <location evidence="1">Nucleus</location>
    </subcellularLocation>
</comment>
<dbReference type="PIRSF" id="PIRSF037188">
    <property type="entry name" value="U6_snRNA_Lsm7"/>
    <property type="match status" value="1"/>
</dbReference>
<evidence type="ECO:0000256" key="1">
    <source>
        <dbReference type="ARBA" id="ARBA00004123"/>
    </source>
</evidence>
<keyword evidence="12" id="KW-1185">Reference proteome</keyword>
<evidence type="ECO:0000256" key="7">
    <source>
        <dbReference type="ARBA" id="ARBA00023242"/>
    </source>
</evidence>
<keyword evidence="8" id="KW-0687">Ribonucleoprotein</keyword>
<dbReference type="OrthoDB" id="274944at2759"/>
<dbReference type="Pfam" id="PF01423">
    <property type="entry name" value="LSM"/>
    <property type="match status" value="1"/>
</dbReference>
<organism evidence="11 12">
    <name type="scientific">Umbelopsis vinacea</name>
    <dbReference type="NCBI Taxonomy" id="44442"/>
    <lineage>
        <taxon>Eukaryota</taxon>
        <taxon>Fungi</taxon>
        <taxon>Fungi incertae sedis</taxon>
        <taxon>Mucoromycota</taxon>
        <taxon>Mucoromycotina</taxon>
        <taxon>Umbelopsidomycetes</taxon>
        <taxon>Umbelopsidales</taxon>
        <taxon>Umbelopsidaceae</taxon>
        <taxon>Umbelopsis</taxon>
    </lineage>
</organism>
<dbReference type="SUPFAM" id="SSF50182">
    <property type="entry name" value="Sm-like ribonucleoproteins"/>
    <property type="match status" value="1"/>
</dbReference>
<dbReference type="GO" id="GO:1990726">
    <property type="term" value="C:Lsm1-7-Pat1 complex"/>
    <property type="evidence" value="ECO:0007669"/>
    <property type="project" value="TreeGrafter"/>
</dbReference>
<keyword evidence="3" id="KW-0507">mRNA processing</keyword>
<keyword evidence="4" id="KW-0747">Spliceosome</keyword>
<feature type="compositionally biased region" description="Basic and acidic residues" evidence="9">
    <location>
        <begin position="38"/>
        <end position="50"/>
    </location>
</feature>
<evidence type="ECO:0000256" key="4">
    <source>
        <dbReference type="ARBA" id="ARBA00022728"/>
    </source>
</evidence>
<dbReference type="Gene3D" id="2.30.30.100">
    <property type="match status" value="1"/>
</dbReference>
<sequence>MSDRGARGSSRGSGDRGRGGSGRGGRGGGRGGSQAGQEKPKKESILDLSKYQDKEIRVKFSGGREGERATNASFSHLNPKQLLIYLFSVVGTLKGYDPLLNLVLDNTTEHIKDLETDQYTSQKRTLGLSVLRGTAIILISPVDGSEEIENPFLAE</sequence>
<dbReference type="PANTHER" id="PTHR10553">
    <property type="entry name" value="SMALL NUCLEAR RIBONUCLEOPROTEIN"/>
    <property type="match status" value="1"/>
</dbReference>
<evidence type="ECO:0000256" key="5">
    <source>
        <dbReference type="ARBA" id="ARBA00022884"/>
    </source>
</evidence>
<evidence type="ECO:0000259" key="10">
    <source>
        <dbReference type="SMART" id="SM00651"/>
    </source>
</evidence>
<proteinExistence type="inferred from homology"/>
<gene>
    <name evidence="11" type="ORF">INT44_006135</name>
</gene>
<dbReference type="InterPro" id="IPR017132">
    <property type="entry name" value="Lsm7"/>
</dbReference>
<dbReference type="GO" id="GO:0000956">
    <property type="term" value="P:nuclear-transcribed mRNA catabolic process"/>
    <property type="evidence" value="ECO:0007669"/>
    <property type="project" value="InterPro"/>
</dbReference>
<evidence type="ECO:0000313" key="12">
    <source>
        <dbReference type="Proteomes" id="UP000612746"/>
    </source>
</evidence>
<reference evidence="11" key="1">
    <citation type="submission" date="2020-12" db="EMBL/GenBank/DDBJ databases">
        <title>Metabolic potential, ecology and presence of endohyphal bacteria is reflected in genomic diversity of Mucoromycotina.</title>
        <authorList>
            <person name="Muszewska A."/>
            <person name="Okrasinska A."/>
            <person name="Steczkiewicz K."/>
            <person name="Drgas O."/>
            <person name="Orlowska M."/>
            <person name="Perlinska-Lenart U."/>
            <person name="Aleksandrzak-Piekarczyk T."/>
            <person name="Szatraj K."/>
            <person name="Zielenkiewicz U."/>
            <person name="Pilsyk S."/>
            <person name="Malc E."/>
            <person name="Mieczkowski P."/>
            <person name="Kruszewska J.S."/>
            <person name="Biernat P."/>
            <person name="Pawlowska J."/>
        </authorList>
    </citation>
    <scope>NUCLEOTIDE SEQUENCE</scope>
    <source>
        <strain evidence="11">WA0000051536</strain>
    </source>
</reference>
<dbReference type="Proteomes" id="UP000612746">
    <property type="component" value="Unassembled WGS sequence"/>
</dbReference>
<protein>
    <recommendedName>
        <fullName evidence="10">Sm domain-containing protein</fullName>
    </recommendedName>
</protein>
<evidence type="ECO:0000256" key="2">
    <source>
        <dbReference type="ARBA" id="ARBA00006850"/>
    </source>
</evidence>
<comment type="caution">
    <text evidence="11">The sequence shown here is derived from an EMBL/GenBank/DDBJ whole genome shotgun (WGS) entry which is preliminary data.</text>
</comment>
<dbReference type="InterPro" id="IPR010920">
    <property type="entry name" value="LSM_dom_sf"/>
</dbReference>
<evidence type="ECO:0000256" key="9">
    <source>
        <dbReference type="SAM" id="MobiDB-lite"/>
    </source>
</evidence>
<dbReference type="GO" id="GO:0005688">
    <property type="term" value="C:U6 snRNP"/>
    <property type="evidence" value="ECO:0007669"/>
    <property type="project" value="TreeGrafter"/>
</dbReference>
<dbReference type="PANTHER" id="PTHR10553:SF5">
    <property type="entry name" value="U6 SNRNA-ASSOCIATED SM-LIKE PROTEIN LSM7"/>
    <property type="match status" value="1"/>
</dbReference>
<evidence type="ECO:0000256" key="8">
    <source>
        <dbReference type="ARBA" id="ARBA00023274"/>
    </source>
</evidence>